<dbReference type="RefSeq" id="XP_034250203.1">
    <property type="nucleotide sequence ID" value="XM_034394312.1"/>
</dbReference>
<feature type="region of interest" description="Disordered" evidence="1">
    <location>
        <begin position="1"/>
        <end position="53"/>
    </location>
</feature>
<gene>
    <name evidence="3 4 5" type="primary">LOC117650725</name>
</gene>
<accession>A0A6P8ZZS0</accession>
<dbReference type="PANTHER" id="PTHR13066">
    <property type="entry name" value="BASIC LEUCINE ZIPPER NUCLEAR FACTOR 1 BLZF1 PROTEIN"/>
    <property type="match status" value="1"/>
</dbReference>
<keyword evidence="2" id="KW-1185">Reference proteome</keyword>
<dbReference type="GeneID" id="117650725"/>
<dbReference type="AlphaFoldDB" id="A0A6P8ZZS0"/>
<feature type="compositionally biased region" description="Basic and acidic residues" evidence="1">
    <location>
        <begin position="142"/>
        <end position="153"/>
    </location>
</feature>
<dbReference type="OrthoDB" id="5959043at2759"/>
<evidence type="ECO:0000256" key="1">
    <source>
        <dbReference type="SAM" id="MobiDB-lite"/>
    </source>
</evidence>
<protein>
    <submittedName>
        <fullName evidence="3 4">Golgin-45 isoform X1</fullName>
    </submittedName>
</protein>
<reference evidence="3 4" key="1">
    <citation type="submission" date="2025-04" db="UniProtKB">
        <authorList>
            <consortium name="RefSeq"/>
        </authorList>
    </citation>
    <scope>IDENTIFICATION</scope>
    <source>
        <tissue evidence="3 4">Total insect</tissue>
    </source>
</reference>
<evidence type="ECO:0000313" key="5">
    <source>
        <dbReference type="RefSeq" id="XP_034250203.1"/>
    </source>
</evidence>
<organism evidence="3">
    <name type="scientific">Thrips palmi</name>
    <name type="common">Melon thrips</name>
    <dbReference type="NCBI Taxonomy" id="161013"/>
    <lineage>
        <taxon>Eukaryota</taxon>
        <taxon>Metazoa</taxon>
        <taxon>Ecdysozoa</taxon>
        <taxon>Arthropoda</taxon>
        <taxon>Hexapoda</taxon>
        <taxon>Insecta</taxon>
        <taxon>Pterygota</taxon>
        <taxon>Neoptera</taxon>
        <taxon>Paraneoptera</taxon>
        <taxon>Thysanoptera</taxon>
        <taxon>Terebrantia</taxon>
        <taxon>Thripoidea</taxon>
        <taxon>Thripidae</taxon>
        <taxon>Thrips</taxon>
    </lineage>
</organism>
<dbReference type="GO" id="GO:0000139">
    <property type="term" value="C:Golgi membrane"/>
    <property type="evidence" value="ECO:0007669"/>
    <property type="project" value="TreeGrafter"/>
</dbReference>
<dbReference type="RefSeq" id="XP_034250202.1">
    <property type="nucleotide sequence ID" value="XM_034394311.1"/>
</dbReference>
<dbReference type="GO" id="GO:0043001">
    <property type="term" value="P:Golgi to plasma membrane protein transport"/>
    <property type="evidence" value="ECO:0007669"/>
    <property type="project" value="InterPro"/>
</dbReference>
<evidence type="ECO:0000313" key="2">
    <source>
        <dbReference type="Proteomes" id="UP000515158"/>
    </source>
</evidence>
<dbReference type="RefSeq" id="XP_034250201.1">
    <property type="nucleotide sequence ID" value="XM_034394310.1"/>
</dbReference>
<sequence>MNTMEVLTAKNLKSILPSPHRTQGDGMENDVESLTKSETQPGTSSKPSKKSLVDDFLYRPADVSQRSLPPPVLPGRMVSLTSNNIIHLKKDKHNTIGFKSKEPKFVPYEPYKAAVNPIVPIPRHKGSMRALMTSTAACHKSSIKEDKIRKESIKSSVSTEPEQSKEGGECKPASQSRDEAVSSDSSNEWKQEKKLMEAEIQQLKDDNCQLEIQLKFQTQVNGELKKLLVAAVGEDIETRVNHLTEDKVHLARALLTSAQSQSTHQEQTEWLAGQCEVWRSKFLASSLMVEELARWKAALSQKAIDLQEVVQRMLEERCKIRSSLLDCHRKLSVLRDNFDLVSAVSGGHSTSRRHLSSSSIVDLTNANQKLCDAVTVQLLGSAINKIAKFSLDYQNLDQYTPTEKVALQLLQQPVTALLAGGPDAACNAVMGAAMALGGSQLFPQAPRFACCAHCSGEIKQM</sequence>
<feature type="compositionally biased region" description="Polar residues" evidence="1">
    <location>
        <begin position="32"/>
        <end position="46"/>
    </location>
</feature>
<name>A0A6P8ZZS0_THRPL</name>
<dbReference type="KEGG" id="tpal:117650725"/>
<proteinExistence type="predicted"/>
<feature type="region of interest" description="Disordered" evidence="1">
    <location>
        <begin position="139"/>
        <end position="192"/>
    </location>
</feature>
<evidence type="ECO:0000313" key="4">
    <source>
        <dbReference type="RefSeq" id="XP_034250202.1"/>
    </source>
</evidence>
<dbReference type="GO" id="GO:0007030">
    <property type="term" value="P:Golgi organization"/>
    <property type="evidence" value="ECO:0007669"/>
    <property type="project" value="InterPro"/>
</dbReference>
<dbReference type="Proteomes" id="UP000515158">
    <property type="component" value="Unplaced"/>
</dbReference>
<evidence type="ECO:0000313" key="3">
    <source>
        <dbReference type="RefSeq" id="XP_034250201.1"/>
    </source>
</evidence>
<dbReference type="InterPro" id="IPR027095">
    <property type="entry name" value="Golgin-45"/>
</dbReference>
<dbReference type="PANTHER" id="PTHR13066:SF2">
    <property type="entry name" value="GOLGIN-45"/>
    <property type="match status" value="1"/>
</dbReference>